<gene>
    <name evidence="1" type="ORF">E5329_04915</name>
</gene>
<evidence type="ECO:0000313" key="2">
    <source>
        <dbReference type="Proteomes" id="UP000304953"/>
    </source>
</evidence>
<protein>
    <submittedName>
        <fullName evidence="1">Alpha-galactosidase</fullName>
    </submittedName>
</protein>
<comment type="caution">
    <text evidence="1">The sequence shown here is derived from an EMBL/GenBank/DDBJ whole genome shotgun (WGS) entry which is preliminary data.</text>
</comment>
<evidence type="ECO:0000313" key="1">
    <source>
        <dbReference type="EMBL" id="TGY97484.1"/>
    </source>
</evidence>
<reference evidence="1" key="1">
    <citation type="submission" date="2019-04" db="EMBL/GenBank/DDBJ databases">
        <title>Microbes associate with the intestines of laboratory mice.</title>
        <authorList>
            <person name="Navarre W."/>
            <person name="Wong E."/>
            <person name="Huang K."/>
            <person name="Tropini C."/>
            <person name="Ng K."/>
            <person name="Yu B."/>
        </authorList>
    </citation>
    <scope>NUCLEOTIDE SEQUENCE</scope>
    <source>
        <strain evidence="1">NM01_1-7b</strain>
    </source>
</reference>
<proteinExistence type="predicted"/>
<dbReference type="Proteomes" id="UP000304953">
    <property type="component" value="Unassembled WGS sequence"/>
</dbReference>
<name>A0AC61S0S3_9FIRM</name>
<organism evidence="1 2">
    <name type="scientific">Petralouisia muris</name>
    <dbReference type="NCBI Taxonomy" id="3032872"/>
    <lineage>
        <taxon>Bacteria</taxon>
        <taxon>Bacillati</taxon>
        <taxon>Bacillota</taxon>
        <taxon>Clostridia</taxon>
        <taxon>Lachnospirales</taxon>
        <taxon>Lachnospiraceae</taxon>
        <taxon>Petralouisia</taxon>
    </lineage>
</organism>
<accession>A0AC61S0S3</accession>
<dbReference type="EMBL" id="SRYA01000007">
    <property type="protein sequence ID" value="TGY97484.1"/>
    <property type="molecule type" value="Genomic_DNA"/>
</dbReference>
<sequence length="745" mass="85785">MGIIYNEKTQEFHLYNDEISYLMKVMRNGQMGQLYFGKRVPQKENYNYLTENCYRPVSAYVYEGEYSFSLEHLKQEYPSYGTTDFRMPAVEIFQGNGSRVTDFKYVSHKISQGKPALYGLPATYTESAEEADTLEILLRDEVLQVELTLLYTIFRKENAIARSVHFENKGRGDYQLTTAMSLSLDLPDDEYEWVQFSGAWSRERYMKTRRLQQGIQSIGSRRGASSHVHNPFVILKRPAADEFQGEAIGFSLVYSGNFLAQAEVDTYKVTRMMMGIHPAGFSWCLKPGEEFQTPEAVMVYSDGGMNQMSQTFHRLYRTRLARGYWRDRERPVLLNNWEATYFDFTEEKLLEIAKTAKEAGVELFVLDDGWFSSRCGETSGLGDWWPNKDRLPGGIRGLSEKVEALGLKFGLWFELEMVNKDSELYRSHPDWILRTPGRPSSHGRKQYVLDFSRKEVVDYIYGMVAAILRESKISYIKWDMNRNITECFSGAWEACRQGEIFRRYILGVYDLYERLTSEFPEILFESCASGGGRFDPGMLYYAPQAWVSDDTDAVERLKIQYGTSYAYPISSMGAHVSITPNHQLFRNTPLKMRGDVAYFGAFGYELDLAQLTEKEKEEVKEQIRFVKKYRKLIHTGTFYRLASPFEGNISAWMAVSEDKKHAIVAYFKVLNDVNCEFRRLKLKGLDQELLYHVTEEGALSGRFFGAELINIGLVTSDASAGEPAAGEKHCTDFWSRIFLLDAEES</sequence>
<keyword evidence="2" id="KW-1185">Reference proteome</keyword>